<sequence>MDLQLYHYGTFPEGFHWGVLSSAYQVEGGWNADGKGPCVWDTFTQKPGNIPNNDNGDVACDSYNKIDADLYMLRALKVKTYRFSLSWSRIFPNAHNLDGVRVKGYIASSLMDSFEWLKGYTVGYGLHYVNFKLSSRPRSPKRSAHLYFDIMNNNGFPLTEDVEMLYGHFPGGFMWSTASASYQVQSILTN</sequence>
<dbReference type="AlphaFoldDB" id="A0A671PXV9"/>
<reference evidence="2" key="2">
    <citation type="submission" date="2025-09" db="UniProtKB">
        <authorList>
            <consortium name="Ensembl"/>
        </authorList>
    </citation>
    <scope>IDENTIFICATION</scope>
</reference>
<dbReference type="SUPFAM" id="SSF51445">
    <property type="entry name" value="(Trans)glycosidases"/>
    <property type="match status" value="2"/>
</dbReference>
<dbReference type="InterPro" id="IPR001360">
    <property type="entry name" value="Glyco_hydro_1"/>
</dbReference>
<accession>A0A671PXV9</accession>
<name>A0A671PXV9_9TELE</name>
<comment type="similarity">
    <text evidence="1">Belongs to the glycosyl hydrolase 1 family.</text>
</comment>
<evidence type="ECO:0000313" key="2">
    <source>
        <dbReference type="Ensembl" id="ENSSANP00000062477.1"/>
    </source>
</evidence>
<proteinExistence type="inferred from homology"/>
<organism evidence="2 3">
    <name type="scientific">Sinocyclocheilus anshuiensis</name>
    <dbReference type="NCBI Taxonomy" id="1608454"/>
    <lineage>
        <taxon>Eukaryota</taxon>
        <taxon>Metazoa</taxon>
        <taxon>Chordata</taxon>
        <taxon>Craniata</taxon>
        <taxon>Vertebrata</taxon>
        <taxon>Euteleostomi</taxon>
        <taxon>Actinopterygii</taxon>
        <taxon>Neopterygii</taxon>
        <taxon>Teleostei</taxon>
        <taxon>Ostariophysi</taxon>
        <taxon>Cypriniformes</taxon>
        <taxon>Cyprinidae</taxon>
        <taxon>Cyprininae</taxon>
        <taxon>Sinocyclocheilus</taxon>
    </lineage>
</organism>
<dbReference type="Proteomes" id="UP000472260">
    <property type="component" value="Unassembled WGS sequence"/>
</dbReference>
<evidence type="ECO:0000313" key="3">
    <source>
        <dbReference type="Proteomes" id="UP000472260"/>
    </source>
</evidence>
<evidence type="ECO:0000256" key="1">
    <source>
        <dbReference type="RuleBase" id="RU003690"/>
    </source>
</evidence>
<keyword evidence="3" id="KW-1185">Reference proteome</keyword>
<dbReference type="PANTHER" id="PTHR10353:SF38">
    <property type="entry name" value="LACTASE_PHLORIZIN HYDROLASE"/>
    <property type="match status" value="1"/>
</dbReference>
<dbReference type="Pfam" id="PF00232">
    <property type="entry name" value="Glyco_hydro_1"/>
    <property type="match status" value="2"/>
</dbReference>
<dbReference type="Gene3D" id="3.20.20.80">
    <property type="entry name" value="Glycosidases"/>
    <property type="match status" value="2"/>
</dbReference>
<dbReference type="PANTHER" id="PTHR10353">
    <property type="entry name" value="GLYCOSYL HYDROLASE"/>
    <property type="match status" value="1"/>
</dbReference>
<dbReference type="Ensembl" id="ENSSANT00000066425.1">
    <property type="protein sequence ID" value="ENSSANP00000062477.1"/>
    <property type="gene ID" value="ENSSANG00000031145.1"/>
</dbReference>
<reference evidence="2" key="1">
    <citation type="submission" date="2025-08" db="UniProtKB">
        <authorList>
            <consortium name="Ensembl"/>
        </authorList>
    </citation>
    <scope>IDENTIFICATION</scope>
</reference>
<dbReference type="InterPro" id="IPR017853">
    <property type="entry name" value="GH"/>
</dbReference>
<protein>
    <submittedName>
        <fullName evidence="2">Lactase</fullName>
    </submittedName>
</protein>
<dbReference type="GO" id="GO:0004553">
    <property type="term" value="F:hydrolase activity, hydrolyzing O-glycosyl compounds"/>
    <property type="evidence" value="ECO:0007669"/>
    <property type="project" value="InterPro"/>
</dbReference>
<dbReference type="GO" id="GO:0005975">
    <property type="term" value="P:carbohydrate metabolic process"/>
    <property type="evidence" value="ECO:0007669"/>
    <property type="project" value="InterPro"/>
</dbReference>